<keyword evidence="3" id="KW-1185">Reference proteome</keyword>
<dbReference type="Proteomes" id="UP000488299">
    <property type="component" value="Unassembled WGS sequence"/>
</dbReference>
<dbReference type="RefSeq" id="WP_152125375.1">
    <property type="nucleotide sequence ID" value="NZ_WELI01000006.1"/>
</dbReference>
<comment type="caution">
    <text evidence="2">The sequence shown here is derived from an EMBL/GenBank/DDBJ whole genome shotgun (WGS) entry which is preliminary data.</text>
</comment>
<accession>A0A7J5TZG8</accession>
<dbReference type="AlphaFoldDB" id="A0A7J5TZG8"/>
<organism evidence="2 3">
    <name type="scientific">Rudanella paleaurantiibacter</name>
    <dbReference type="NCBI Taxonomy" id="2614655"/>
    <lineage>
        <taxon>Bacteria</taxon>
        <taxon>Pseudomonadati</taxon>
        <taxon>Bacteroidota</taxon>
        <taxon>Cytophagia</taxon>
        <taxon>Cytophagales</taxon>
        <taxon>Cytophagaceae</taxon>
        <taxon>Rudanella</taxon>
    </lineage>
</organism>
<feature type="signal peptide" evidence="1">
    <location>
        <begin position="1"/>
        <end position="17"/>
    </location>
</feature>
<dbReference type="EMBL" id="WELI01000006">
    <property type="protein sequence ID" value="KAB7729296.1"/>
    <property type="molecule type" value="Genomic_DNA"/>
</dbReference>
<evidence type="ECO:0000313" key="2">
    <source>
        <dbReference type="EMBL" id="KAB7729296.1"/>
    </source>
</evidence>
<feature type="chain" id="PRO_5029584550" description="Thioredoxin domain-containing protein" evidence="1">
    <location>
        <begin position="18"/>
        <end position="545"/>
    </location>
</feature>
<evidence type="ECO:0000313" key="3">
    <source>
        <dbReference type="Proteomes" id="UP000488299"/>
    </source>
</evidence>
<name>A0A7J5TZG8_9BACT</name>
<keyword evidence="1" id="KW-0732">Signal</keyword>
<gene>
    <name evidence="2" type="ORF">F5984_16835</name>
</gene>
<proteinExistence type="predicted"/>
<reference evidence="2 3" key="1">
    <citation type="submission" date="2019-10" db="EMBL/GenBank/DDBJ databases">
        <title>Rudanella paleaurantiibacter sp. nov., isolated from sludge.</title>
        <authorList>
            <person name="Xu S.Q."/>
        </authorList>
    </citation>
    <scope>NUCLEOTIDE SEQUENCE [LARGE SCALE GENOMIC DNA]</scope>
    <source>
        <strain evidence="2 3">HX-22-17</strain>
    </source>
</reference>
<evidence type="ECO:0000256" key="1">
    <source>
        <dbReference type="SAM" id="SignalP"/>
    </source>
</evidence>
<sequence length="545" mass="60812">MLRYLLFIWLLAPAAWAQTDSVLISGRIRNLTPQLYRQSPNVLISRNNMLRSEAELIRPAPLNPDGTFAVKMPLVLDQEEMSLAFGPVRTAFLAAPGTLTINLDADSLFRSAVPFTFGGVNAQVNRQFARYKAFEARQSPVDATRLSEQVSGQSPASVFSRVYTAYAAPFRKFRQQGGEAVFPLVEQWISNTNRYNAASFVYDMASAENRKIPPTLTDSLRPAQDPILTAARAVSVGRLASYVVQHDPFQTYSLPVGRLASLMLRYGRDLTDEEKSRLAGWQAANSARASDMRYLQRILQRSPDTLQRLVSFETMADKARSLIDTPSVQMVMATWLANGFQTSSIRNSRLLYEYGRPQLTDARVIQSLDELYNLAVADSARIRRAIAGINPKTNDNAELATGILISESSTQKGGALLETWLSRNRSRLVYVLLWTLSDEENRRLAALAQQLREQYAPGELSLLYVTAQGDAAEREQLLEYLIRNNLRGDHILATASQLPELMGRLGAGQFTGAFLLNRDGKTARANTFLPDNNAQLTKLIDRLLR</sequence>
<evidence type="ECO:0008006" key="4">
    <source>
        <dbReference type="Google" id="ProtNLM"/>
    </source>
</evidence>
<protein>
    <recommendedName>
        <fullName evidence="4">Thioredoxin domain-containing protein</fullName>
    </recommendedName>
</protein>